<gene>
    <name evidence="2" type="ORF">Ahu01nite_015150</name>
</gene>
<dbReference type="PANTHER" id="PTHR33993">
    <property type="entry name" value="GLYOXALASE-RELATED"/>
    <property type="match status" value="1"/>
</dbReference>
<accession>A0ABQ3ZIT4</accession>
<evidence type="ECO:0000259" key="1">
    <source>
        <dbReference type="PROSITE" id="PS51819"/>
    </source>
</evidence>
<dbReference type="Proteomes" id="UP000603200">
    <property type="component" value="Unassembled WGS sequence"/>
</dbReference>
<dbReference type="PANTHER" id="PTHR33993:SF5">
    <property type="entry name" value="GLYOXALASE"/>
    <property type="match status" value="1"/>
</dbReference>
<keyword evidence="3" id="KW-1185">Reference proteome</keyword>
<protein>
    <submittedName>
        <fullName evidence="2">Glyoxalase</fullName>
    </submittedName>
</protein>
<dbReference type="CDD" id="cd06587">
    <property type="entry name" value="VOC"/>
    <property type="match status" value="1"/>
</dbReference>
<reference evidence="2 3" key="1">
    <citation type="submission" date="2021-01" db="EMBL/GenBank/DDBJ databases">
        <title>Whole genome shotgun sequence of Actinoplanes humidus NBRC 14915.</title>
        <authorList>
            <person name="Komaki H."/>
            <person name="Tamura T."/>
        </authorList>
    </citation>
    <scope>NUCLEOTIDE SEQUENCE [LARGE SCALE GENOMIC DNA]</scope>
    <source>
        <strain evidence="2 3">NBRC 14915</strain>
    </source>
</reference>
<dbReference type="PROSITE" id="PS51819">
    <property type="entry name" value="VOC"/>
    <property type="match status" value="1"/>
</dbReference>
<dbReference type="InterPro" id="IPR037523">
    <property type="entry name" value="VOC_core"/>
</dbReference>
<dbReference type="Gene3D" id="3.10.180.10">
    <property type="entry name" value="2,3-Dihydroxybiphenyl 1,2-Dioxygenase, domain 1"/>
    <property type="match status" value="1"/>
</dbReference>
<dbReference type="InterPro" id="IPR041581">
    <property type="entry name" value="Glyoxalase_6"/>
</dbReference>
<sequence length="117" mass="13091">MERVLGIGGYFLRAADPEALNAWYRDCLGLDADENGTWQQEAGPTVFAPFPSDSDYFGSRTQQTMLNFRVRDLDAMLTQLRDKGANVAAETQDMDGVGRFGWVTDPEGNRIELWQPA</sequence>
<evidence type="ECO:0000313" key="2">
    <source>
        <dbReference type="EMBL" id="GIE18413.1"/>
    </source>
</evidence>
<comment type="caution">
    <text evidence="2">The sequence shown here is derived from an EMBL/GenBank/DDBJ whole genome shotgun (WGS) entry which is preliminary data.</text>
</comment>
<dbReference type="InterPro" id="IPR029068">
    <property type="entry name" value="Glyas_Bleomycin-R_OHBP_Dase"/>
</dbReference>
<organism evidence="2 3">
    <name type="scientific">Winogradskya humida</name>
    <dbReference type="NCBI Taxonomy" id="113566"/>
    <lineage>
        <taxon>Bacteria</taxon>
        <taxon>Bacillati</taxon>
        <taxon>Actinomycetota</taxon>
        <taxon>Actinomycetes</taxon>
        <taxon>Micromonosporales</taxon>
        <taxon>Micromonosporaceae</taxon>
        <taxon>Winogradskya</taxon>
    </lineage>
</organism>
<dbReference type="InterPro" id="IPR052164">
    <property type="entry name" value="Anthracycline_SecMetBiosynth"/>
</dbReference>
<feature type="domain" description="VOC" evidence="1">
    <location>
        <begin position="6"/>
        <end position="116"/>
    </location>
</feature>
<proteinExistence type="predicted"/>
<evidence type="ECO:0000313" key="3">
    <source>
        <dbReference type="Proteomes" id="UP000603200"/>
    </source>
</evidence>
<dbReference type="RefSeq" id="WP_203835680.1">
    <property type="nucleotide sequence ID" value="NZ_BAAATV010000030.1"/>
</dbReference>
<name>A0ABQ3ZIT4_9ACTN</name>
<dbReference type="SUPFAM" id="SSF54593">
    <property type="entry name" value="Glyoxalase/Bleomycin resistance protein/Dihydroxybiphenyl dioxygenase"/>
    <property type="match status" value="1"/>
</dbReference>
<dbReference type="Pfam" id="PF18029">
    <property type="entry name" value="Glyoxalase_6"/>
    <property type="match status" value="1"/>
</dbReference>
<dbReference type="EMBL" id="BOMN01000018">
    <property type="protein sequence ID" value="GIE18413.1"/>
    <property type="molecule type" value="Genomic_DNA"/>
</dbReference>